<evidence type="ECO:0000313" key="3">
    <source>
        <dbReference type="Proteomes" id="UP000190037"/>
    </source>
</evidence>
<reference evidence="2 3" key="1">
    <citation type="submission" date="2017-03" db="EMBL/GenBank/DDBJ databases">
        <title>Draft genome sequence of Streptomyces scabrisporus NF3, endophyte isolated from Amphipterygium adstringens.</title>
        <authorList>
            <person name="Vazquez M."/>
            <person name="Ceapa C.D."/>
            <person name="Rodriguez Luna D."/>
            <person name="Sanchez Esquivel S."/>
        </authorList>
    </citation>
    <scope>NUCLEOTIDE SEQUENCE [LARGE SCALE GENOMIC DNA]</scope>
    <source>
        <strain evidence="2 3">NF3</strain>
    </source>
</reference>
<evidence type="ECO:0008006" key="4">
    <source>
        <dbReference type="Google" id="ProtNLM"/>
    </source>
</evidence>
<name>A0A1T3NPK3_9ACTN</name>
<feature type="signal peptide" evidence="1">
    <location>
        <begin position="1"/>
        <end position="24"/>
    </location>
</feature>
<keyword evidence="1" id="KW-0732">Signal</keyword>
<dbReference type="EMBL" id="MWQN01000002">
    <property type="protein sequence ID" value="OPC78635.1"/>
    <property type="molecule type" value="Genomic_DNA"/>
</dbReference>
<dbReference type="AlphaFoldDB" id="A0A1T3NPK3"/>
<organism evidence="2 3">
    <name type="scientific">Embleya scabrispora</name>
    <dbReference type="NCBI Taxonomy" id="159449"/>
    <lineage>
        <taxon>Bacteria</taxon>
        <taxon>Bacillati</taxon>
        <taxon>Actinomycetota</taxon>
        <taxon>Actinomycetes</taxon>
        <taxon>Kitasatosporales</taxon>
        <taxon>Streptomycetaceae</taxon>
        <taxon>Embleya</taxon>
    </lineage>
</organism>
<proteinExistence type="predicted"/>
<evidence type="ECO:0000256" key="1">
    <source>
        <dbReference type="SAM" id="SignalP"/>
    </source>
</evidence>
<keyword evidence="3" id="KW-1185">Reference proteome</keyword>
<evidence type="ECO:0000313" key="2">
    <source>
        <dbReference type="EMBL" id="OPC78635.1"/>
    </source>
</evidence>
<sequence>MRNARIVAAATGLSLLMGAGAAVAVTEIGTASATPRTITAPPEAVSAADAATRMIDQLGAVGAVTKAVGDLASAATAAPPDAAKVKEATSSLEDVAKALLGKLPTAPAALPVRGGSSAAPLSPADAVTALLKDGQDLRKAVEAPVAAAPTTADPDVPTALANIAKDLLGLVTSVTTALGGGALPA</sequence>
<accession>A0A1T3NPK3</accession>
<comment type="caution">
    <text evidence="2">The sequence shown here is derived from an EMBL/GenBank/DDBJ whole genome shotgun (WGS) entry which is preliminary data.</text>
</comment>
<protein>
    <recommendedName>
        <fullName evidence="4">Secreted protein</fullName>
    </recommendedName>
</protein>
<dbReference type="Proteomes" id="UP000190037">
    <property type="component" value="Unassembled WGS sequence"/>
</dbReference>
<gene>
    <name evidence="2" type="ORF">B4N89_31150</name>
</gene>
<dbReference type="RefSeq" id="WP_078979838.1">
    <property type="nucleotide sequence ID" value="NZ_MWQN01000002.1"/>
</dbReference>
<feature type="chain" id="PRO_5012843271" description="Secreted protein" evidence="1">
    <location>
        <begin position="25"/>
        <end position="185"/>
    </location>
</feature>